<evidence type="ECO:0000259" key="11">
    <source>
        <dbReference type="PROSITE" id="PS51900"/>
    </source>
</evidence>
<protein>
    <submittedName>
        <fullName evidence="12">Tyrosine-type recombinase/integrase</fullName>
    </submittedName>
</protein>
<dbReference type="Gene3D" id="1.10.150.130">
    <property type="match status" value="1"/>
</dbReference>
<comment type="subcellular location">
    <subcellularLocation>
        <location evidence="1">Cytoplasm</location>
    </subcellularLocation>
</comment>
<dbReference type="InterPro" id="IPR002104">
    <property type="entry name" value="Integrase_catalytic"/>
</dbReference>
<dbReference type="AlphaFoldDB" id="A0A9D1NGU0"/>
<dbReference type="GO" id="GO:0003677">
    <property type="term" value="F:DNA binding"/>
    <property type="evidence" value="ECO:0007669"/>
    <property type="project" value="UniProtKB-UniRule"/>
</dbReference>
<dbReference type="SUPFAM" id="SSF56349">
    <property type="entry name" value="DNA breaking-rejoining enzymes"/>
    <property type="match status" value="1"/>
</dbReference>
<dbReference type="PROSITE" id="PS51898">
    <property type="entry name" value="TYR_RECOMBINASE"/>
    <property type="match status" value="1"/>
</dbReference>
<feature type="domain" description="Core-binding (CB)" evidence="11">
    <location>
        <begin position="16"/>
        <end position="123"/>
    </location>
</feature>
<evidence type="ECO:0000313" key="12">
    <source>
        <dbReference type="EMBL" id="HIV02296.1"/>
    </source>
</evidence>
<accession>A0A9D1NGU0</accession>
<keyword evidence="8" id="KW-0131">Cell cycle</keyword>
<dbReference type="PROSITE" id="PS51900">
    <property type="entry name" value="CB"/>
    <property type="match status" value="1"/>
</dbReference>
<evidence type="ECO:0000256" key="4">
    <source>
        <dbReference type="ARBA" id="ARBA00022829"/>
    </source>
</evidence>
<dbReference type="Proteomes" id="UP000886743">
    <property type="component" value="Unassembled WGS sequence"/>
</dbReference>
<dbReference type="InterPro" id="IPR013762">
    <property type="entry name" value="Integrase-like_cat_sf"/>
</dbReference>
<dbReference type="GO" id="GO:0051301">
    <property type="term" value="P:cell division"/>
    <property type="evidence" value="ECO:0007669"/>
    <property type="project" value="UniProtKB-KW"/>
</dbReference>
<evidence type="ECO:0000256" key="5">
    <source>
        <dbReference type="ARBA" id="ARBA00022908"/>
    </source>
</evidence>
<evidence type="ECO:0000259" key="10">
    <source>
        <dbReference type="PROSITE" id="PS51898"/>
    </source>
</evidence>
<evidence type="ECO:0000256" key="3">
    <source>
        <dbReference type="ARBA" id="ARBA00022618"/>
    </source>
</evidence>
<keyword evidence="7" id="KW-0233">DNA recombination</keyword>
<evidence type="ECO:0000256" key="7">
    <source>
        <dbReference type="ARBA" id="ARBA00023172"/>
    </source>
</evidence>
<comment type="caution">
    <text evidence="12">The sequence shown here is derived from an EMBL/GenBank/DDBJ whole genome shotgun (WGS) entry which is preliminary data.</text>
</comment>
<dbReference type="GO" id="GO:0015074">
    <property type="term" value="P:DNA integration"/>
    <property type="evidence" value="ECO:0007669"/>
    <property type="project" value="UniProtKB-KW"/>
</dbReference>
<feature type="non-terminal residue" evidence="12">
    <location>
        <position position="343"/>
    </location>
</feature>
<organism evidence="12 13">
    <name type="scientific">Candidatus Aphodoplasma excrementigallinarum</name>
    <dbReference type="NCBI Taxonomy" id="2840673"/>
    <lineage>
        <taxon>Bacteria</taxon>
        <taxon>Bacillati</taxon>
        <taxon>Bacillota</taxon>
        <taxon>Clostridia</taxon>
        <taxon>Eubacteriales</taxon>
        <taxon>Candidatus Aphodoplasma</taxon>
    </lineage>
</organism>
<dbReference type="PANTHER" id="PTHR30349">
    <property type="entry name" value="PHAGE INTEGRASE-RELATED"/>
    <property type="match status" value="1"/>
</dbReference>
<dbReference type="PANTHER" id="PTHR30349:SF77">
    <property type="entry name" value="TYROSINE RECOMBINASE XERC"/>
    <property type="match status" value="1"/>
</dbReference>
<dbReference type="InterPro" id="IPR011010">
    <property type="entry name" value="DNA_brk_join_enz"/>
</dbReference>
<keyword evidence="4" id="KW-0159">Chromosome partition</keyword>
<dbReference type="GO" id="GO:0006310">
    <property type="term" value="P:DNA recombination"/>
    <property type="evidence" value="ECO:0007669"/>
    <property type="project" value="UniProtKB-KW"/>
</dbReference>
<reference evidence="12" key="1">
    <citation type="submission" date="2020-10" db="EMBL/GenBank/DDBJ databases">
        <authorList>
            <person name="Gilroy R."/>
        </authorList>
    </citation>
    <scope>NUCLEOTIDE SEQUENCE</scope>
    <source>
        <strain evidence="12">4920</strain>
    </source>
</reference>
<dbReference type="InterPro" id="IPR010998">
    <property type="entry name" value="Integrase_recombinase_N"/>
</dbReference>
<dbReference type="Pfam" id="PF00589">
    <property type="entry name" value="Phage_integrase"/>
    <property type="match status" value="1"/>
</dbReference>
<feature type="domain" description="Tyr recombinase" evidence="10">
    <location>
        <begin position="144"/>
        <end position="340"/>
    </location>
</feature>
<dbReference type="Gene3D" id="1.10.443.10">
    <property type="entry name" value="Intergrase catalytic core"/>
    <property type="match status" value="1"/>
</dbReference>
<name>A0A9D1NGU0_9FIRM</name>
<evidence type="ECO:0000313" key="13">
    <source>
        <dbReference type="Proteomes" id="UP000886743"/>
    </source>
</evidence>
<dbReference type="GO" id="GO:0005737">
    <property type="term" value="C:cytoplasm"/>
    <property type="evidence" value="ECO:0007669"/>
    <property type="project" value="UniProtKB-SubCell"/>
</dbReference>
<keyword evidence="6 9" id="KW-0238">DNA-binding</keyword>
<dbReference type="EMBL" id="DVOF01000056">
    <property type="protein sequence ID" value="HIV02296.1"/>
    <property type="molecule type" value="Genomic_DNA"/>
</dbReference>
<proteinExistence type="predicted"/>
<reference evidence="12" key="2">
    <citation type="journal article" date="2021" name="PeerJ">
        <title>Extensive microbial diversity within the chicken gut microbiome revealed by metagenomics and culture.</title>
        <authorList>
            <person name="Gilroy R."/>
            <person name="Ravi A."/>
            <person name="Getino M."/>
            <person name="Pursley I."/>
            <person name="Horton D.L."/>
            <person name="Alikhan N.F."/>
            <person name="Baker D."/>
            <person name="Gharbi K."/>
            <person name="Hall N."/>
            <person name="Watson M."/>
            <person name="Adriaenssens E.M."/>
            <person name="Foster-Nyarko E."/>
            <person name="Jarju S."/>
            <person name="Secka A."/>
            <person name="Antonio M."/>
            <person name="Oren A."/>
            <person name="Chaudhuri R.R."/>
            <person name="La Ragione R."/>
            <person name="Hildebrand F."/>
            <person name="Pallen M.J."/>
        </authorList>
    </citation>
    <scope>NUCLEOTIDE SEQUENCE</scope>
    <source>
        <strain evidence="12">4920</strain>
    </source>
</reference>
<evidence type="ECO:0000256" key="6">
    <source>
        <dbReference type="ARBA" id="ARBA00023125"/>
    </source>
</evidence>
<evidence type="ECO:0000256" key="1">
    <source>
        <dbReference type="ARBA" id="ARBA00004496"/>
    </source>
</evidence>
<keyword evidence="2" id="KW-0963">Cytoplasm</keyword>
<dbReference type="InterPro" id="IPR044068">
    <property type="entry name" value="CB"/>
</dbReference>
<dbReference type="GO" id="GO:0007059">
    <property type="term" value="P:chromosome segregation"/>
    <property type="evidence" value="ECO:0007669"/>
    <property type="project" value="UniProtKB-KW"/>
</dbReference>
<keyword evidence="5" id="KW-0229">DNA integration</keyword>
<dbReference type="InterPro" id="IPR050090">
    <property type="entry name" value="Tyrosine_recombinase_XerCD"/>
</dbReference>
<sequence>MSKQSYLRQRLSELPDFVFTYIQSYYDGESVNTQIAYSIDIKVFLTFLQLYRFPKVERLEDFTAAHLAQVTADDLLGFKTYLREYEIYTTDADGRQVARTVRNSNYGINRKLSAVRGLYSYLYKTDKIPQNITDKITFTNINHKMKKPLTTQETVRILDVIFNGEKYYTGRDLTEYLKRKQRDSAIFTTYLGTGVRVSELVNLNIDDISFDTSSFIVTRKGGEQQEIFMPPQVEQELHAYLEERMKIHAVDKNALFLSRGGRRMGIDAVERNLKRYCATAGVTHKDKTRPHALRRTFACRMLEDGIDIKMVAELMGHKNIEVTHKFYAQYSNQARKDVMRSFS</sequence>
<gene>
    <name evidence="12" type="ORF">IAC74_01880</name>
</gene>
<evidence type="ECO:0000256" key="2">
    <source>
        <dbReference type="ARBA" id="ARBA00022490"/>
    </source>
</evidence>
<evidence type="ECO:0000256" key="9">
    <source>
        <dbReference type="PROSITE-ProRule" id="PRU01248"/>
    </source>
</evidence>
<keyword evidence="3" id="KW-0132">Cell division</keyword>
<evidence type="ECO:0000256" key="8">
    <source>
        <dbReference type="ARBA" id="ARBA00023306"/>
    </source>
</evidence>